<dbReference type="InterPro" id="IPR029047">
    <property type="entry name" value="HSP70_peptide-bd_sf"/>
</dbReference>
<reference evidence="6" key="1">
    <citation type="journal article" date="2022" name="bioRxiv">
        <title>Genomics of Preaxostyla Flagellates Illuminates Evolutionary Transitions and the Path Towards Mitochondrial Loss.</title>
        <authorList>
            <person name="Novak L.V.F."/>
            <person name="Treitli S.C."/>
            <person name="Pyrih J."/>
            <person name="Halakuc P."/>
            <person name="Pipaliya S.V."/>
            <person name="Vacek V."/>
            <person name="Brzon O."/>
            <person name="Soukal P."/>
            <person name="Eme L."/>
            <person name="Dacks J.B."/>
            <person name="Karnkowska A."/>
            <person name="Elias M."/>
            <person name="Hampl V."/>
        </authorList>
    </citation>
    <scope>NUCLEOTIDE SEQUENCE</scope>
    <source>
        <strain evidence="6">RCP-MX</strain>
    </source>
</reference>
<evidence type="ECO:0000256" key="2">
    <source>
        <dbReference type="ARBA" id="ARBA00022824"/>
    </source>
</evidence>
<dbReference type="InterPro" id="IPR042050">
    <property type="entry name" value="BIP_NBD"/>
</dbReference>
<dbReference type="Gene3D" id="3.30.420.40">
    <property type="match status" value="2"/>
</dbReference>
<dbReference type="EMBL" id="JAPMOS010000011">
    <property type="protein sequence ID" value="KAJ4460790.1"/>
    <property type="molecule type" value="Genomic_DNA"/>
</dbReference>
<dbReference type="SUPFAM" id="SSF53067">
    <property type="entry name" value="Actin-like ATPase domain"/>
    <property type="match status" value="2"/>
</dbReference>
<dbReference type="SUPFAM" id="SSF100934">
    <property type="entry name" value="Heat shock protein 70kD (HSP70), C-terminal subdomain"/>
    <property type="match status" value="1"/>
</dbReference>
<evidence type="ECO:0000256" key="3">
    <source>
        <dbReference type="ARBA" id="ARBA00022840"/>
    </source>
</evidence>
<dbReference type="PANTHER" id="PTHR19375">
    <property type="entry name" value="HEAT SHOCK PROTEIN 70KDA"/>
    <property type="match status" value="1"/>
</dbReference>
<dbReference type="PRINTS" id="PR00301">
    <property type="entry name" value="HEATSHOCK70"/>
</dbReference>
<dbReference type="Pfam" id="PF00012">
    <property type="entry name" value="HSP70"/>
    <property type="match status" value="1"/>
</dbReference>
<evidence type="ECO:0000256" key="4">
    <source>
        <dbReference type="RuleBase" id="RU003322"/>
    </source>
</evidence>
<dbReference type="CDD" id="cd10241">
    <property type="entry name" value="ASKHA_NBD_HSP70_BiP"/>
    <property type="match status" value="1"/>
</dbReference>
<keyword evidence="7" id="KW-1185">Reference proteome</keyword>
<dbReference type="InterPro" id="IPR029048">
    <property type="entry name" value="HSP70_C_sf"/>
</dbReference>
<keyword evidence="2" id="KW-0256">Endoplasmic reticulum</keyword>
<dbReference type="Proteomes" id="UP001141327">
    <property type="component" value="Unassembled WGS sequence"/>
</dbReference>
<dbReference type="SUPFAM" id="SSF100920">
    <property type="entry name" value="Heat shock protein 70kD (HSP70), peptide-binding domain"/>
    <property type="match status" value="1"/>
</dbReference>
<protein>
    <submittedName>
        <fullName evidence="6">Luminal-binding protein 4</fullName>
    </submittedName>
</protein>
<dbReference type="PROSITE" id="PS01036">
    <property type="entry name" value="HSP70_3"/>
    <property type="match status" value="1"/>
</dbReference>
<dbReference type="PROSITE" id="PS00329">
    <property type="entry name" value="HSP70_2"/>
    <property type="match status" value="1"/>
</dbReference>
<dbReference type="InterPro" id="IPR043129">
    <property type="entry name" value="ATPase_NBD"/>
</dbReference>
<keyword evidence="3 4" id="KW-0067">ATP-binding</keyword>
<dbReference type="InterPro" id="IPR018181">
    <property type="entry name" value="Heat_shock_70_CS"/>
</dbReference>
<name>A0ABQ8UTB7_9EUKA</name>
<keyword evidence="1 4" id="KW-0547">Nucleotide-binding</keyword>
<feature type="region of interest" description="Disordered" evidence="5">
    <location>
        <begin position="741"/>
        <end position="764"/>
    </location>
</feature>
<organism evidence="6 7">
    <name type="scientific">Paratrimastix pyriformis</name>
    <dbReference type="NCBI Taxonomy" id="342808"/>
    <lineage>
        <taxon>Eukaryota</taxon>
        <taxon>Metamonada</taxon>
        <taxon>Preaxostyla</taxon>
        <taxon>Paratrimastigidae</taxon>
        <taxon>Paratrimastix</taxon>
    </lineage>
</organism>
<dbReference type="Gene3D" id="1.20.1270.10">
    <property type="match status" value="1"/>
</dbReference>
<comment type="similarity">
    <text evidence="4">Belongs to the heat shock protein 70 family.</text>
</comment>
<accession>A0ABQ8UTB7</accession>
<evidence type="ECO:0000313" key="6">
    <source>
        <dbReference type="EMBL" id="KAJ4460790.1"/>
    </source>
</evidence>
<evidence type="ECO:0000313" key="7">
    <source>
        <dbReference type="Proteomes" id="UP001141327"/>
    </source>
</evidence>
<dbReference type="Gene3D" id="2.60.34.10">
    <property type="entry name" value="Substrate Binding Domain Of DNAk, Chain A, domain 1"/>
    <property type="match status" value="1"/>
</dbReference>
<dbReference type="NCBIfam" id="NF001413">
    <property type="entry name" value="PRK00290.1"/>
    <property type="match status" value="1"/>
</dbReference>
<proteinExistence type="inferred from homology"/>
<dbReference type="PROSITE" id="PS00297">
    <property type="entry name" value="HSP70_1"/>
    <property type="match status" value="1"/>
</dbReference>
<dbReference type="Gene3D" id="3.90.640.10">
    <property type="entry name" value="Actin, Chain A, domain 4"/>
    <property type="match status" value="1"/>
</dbReference>
<evidence type="ECO:0000256" key="1">
    <source>
        <dbReference type="ARBA" id="ARBA00022741"/>
    </source>
</evidence>
<sequence length="764" mass="84752">MCPVSSLFLRKFIIDARLFHQLTQFVSRLSIGGQKTTISGQYPTSERPVVADVSFSDQTRHYRCLPGIPDRRVARGPKKEASSSRSVYLITTLQHPMKTQQRTSLFLVSLLLLGVVVEAAEKKADAKEEKKITGPVIGIDLGTTFSCVGVWQNGRVEIIANDLGSRTTPSWIAFTENGERLVGESAKNQAGSNPENTIYDVKRIIGRKWDDPEVQRDIKNYPFKIVNKGGKPMIQVKVKGEDKLFAPEELSAMVLTKMKETAEAYLGRKVEHAVITVPAYFNDAQRQATKDAGQIAGLEVLRIINEPTAAAIAYGLDKKYKDERNILVYDLGGGTFDVSLLSIDNGVFEVIATSGNTHLGGEDFDQRTLNHLVRLFQKKTGYDVSTCVRCLSKLKREVERAKIALSSAFQTQIELDNFYEGVDFKETLTRARFEEINADLFRSTLDPVRQVLTDAGMKKTDLHEVVLVGGSTRIPKVQQLLKDFLNGKEPSKGVNPDEAVAFGAAVQGGVLGGSEMPNDLVLLDVTPLTLGIETVGGVMTHLIDRNTVVPTKKTRTFTTYSDNQEMVLIQVFEGERAMTKDNNLLGKFELRGIAPAARGTPQIEVTFEVDTNGILSVTAEDKATGSKESIVITNDKGRLSKEDIDRMLNEAKQFEEEDKKARERVEARNGLEHYAYSLRQQIQDEEKLGGKLEEEDKNTIEEAVKEAIEWLDSNQTAEKDEFEAHQKDLEKIVNPIISKVYQQSGAPGGAPGAEEDEDTHHDDL</sequence>
<gene>
    <name evidence="6" type="ORF">PAPYR_3039</name>
</gene>
<evidence type="ECO:0000256" key="5">
    <source>
        <dbReference type="SAM" id="MobiDB-lite"/>
    </source>
</evidence>
<comment type="caution">
    <text evidence="6">The sequence shown here is derived from an EMBL/GenBank/DDBJ whole genome shotgun (WGS) entry which is preliminary data.</text>
</comment>
<dbReference type="InterPro" id="IPR013126">
    <property type="entry name" value="Hsp_70_fam"/>
</dbReference>